<evidence type="ECO:0000313" key="2">
    <source>
        <dbReference type="EMBL" id="VDK88719.1"/>
    </source>
</evidence>
<dbReference type="OMA" id="VLLWQID"/>
<evidence type="ECO:0000313" key="3">
    <source>
        <dbReference type="Proteomes" id="UP000277928"/>
    </source>
</evidence>
<feature type="region of interest" description="Disordered" evidence="1">
    <location>
        <begin position="38"/>
        <end position="105"/>
    </location>
</feature>
<proteinExistence type="predicted"/>
<dbReference type="OrthoDB" id="10402240at2759"/>
<dbReference type="AlphaFoldDB" id="A0A3P6TZ62"/>
<sequence length="174" mass="20334">MRICSVQRFTMNIKVVCVVLIIGVLLWQIDASRSKSGRKKLFDRRNKSSFTSSDSADDDEDRRRKDHSSVHERIHDLSEQRDKKYGSSSSEESDKDGRNETAINLGNKIHRKRELELEKEQYVKQSLLLPWTKRNTRAGLLTTEERPQIQQNGRKLLIFPAEWNKKTLPEKPID</sequence>
<reference evidence="2 3" key="1">
    <citation type="submission" date="2018-08" db="EMBL/GenBank/DDBJ databases">
        <authorList>
            <person name="Laetsch R D."/>
            <person name="Stevens L."/>
            <person name="Kumar S."/>
            <person name="Blaxter L. M."/>
        </authorList>
    </citation>
    <scope>NUCLEOTIDE SEQUENCE [LARGE SCALE GENOMIC DNA]</scope>
</reference>
<organism evidence="2 3">
    <name type="scientific">Litomosoides sigmodontis</name>
    <name type="common">Filarial nematode worm</name>
    <dbReference type="NCBI Taxonomy" id="42156"/>
    <lineage>
        <taxon>Eukaryota</taxon>
        <taxon>Metazoa</taxon>
        <taxon>Ecdysozoa</taxon>
        <taxon>Nematoda</taxon>
        <taxon>Chromadorea</taxon>
        <taxon>Rhabditida</taxon>
        <taxon>Spirurina</taxon>
        <taxon>Spiruromorpha</taxon>
        <taxon>Filarioidea</taxon>
        <taxon>Onchocercidae</taxon>
        <taxon>Litomosoides</taxon>
    </lineage>
</organism>
<gene>
    <name evidence="2" type="ORF">NLS_LOCUS8805</name>
</gene>
<dbReference type="Proteomes" id="UP000277928">
    <property type="component" value="Unassembled WGS sequence"/>
</dbReference>
<name>A0A3P6TZ62_LITSI</name>
<feature type="compositionally biased region" description="Basic and acidic residues" evidence="1">
    <location>
        <begin position="61"/>
        <end position="85"/>
    </location>
</feature>
<keyword evidence="3" id="KW-1185">Reference proteome</keyword>
<dbReference type="EMBL" id="UYRX01001208">
    <property type="protein sequence ID" value="VDK88719.1"/>
    <property type="molecule type" value="Genomic_DNA"/>
</dbReference>
<accession>A0A3P6TZ62</accession>
<evidence type="ECO:0000256" key="1">
    <source>
        <dbReference type="SAM" id="MobiDB-lite"/>
    </source>
</evidence>
<protein>
    <submittedName>
        <fullName evidence="2">Uncharacterized protein</fullName>
    </submittedName>
</protein>